<keyword evidence="4 7" id="KW-0812">Transmembrane</keyword>
<name>A0A0A2WRB8_THEFI</name>
<evidence type="ECO:0000256" key="2">
    <source>
        <dbReference type="ARBA" id="ARBA00022448"/>
    </source>
</evidence>
<protein>
    <submittedName>
        <fullName evidence="9">ABC transporter permease</fullName>
    </submittedName>
</protein>
<keyword evidence="6 7" id="KW-0472">Membrane</keyword>
<feature type="transmembrane region" description="Helical" evidence="7">
    <location>
        <begin position="12"/>
        <end position="40"/>
    </location>
</feature>
<evidence type="ECO:0000256" key="1">
    <source>
        <dbReference type="ARBA" id="ARBA00004651"/>
    </source>
</evidence>
<evidence type="ECO:0000259" key="8">
    <source>
        <dbReference type="PROSITE" id="PS50928"/>
    </source>
</evidence>
<sequence>MRRLPWTQGPLAFLALPLLLYAVWVIYPTLSTLLLAFSAWDGVSPQAPWVGWANFQRLWQDPAFYQALRNNLVWLGVFLAIPASGGLFLAYLLNHPVPGERFLKMAFYLPLVLSLTVIALVWAWIYHPAQGLLNSFLVLLLGGFKALGVPVDPEAARGLGWLGDPKLALGAILAAACWRQVGYVMILYLAGLKTLDPEVVEAAQVDGATGWTLFRRIIFPLLAPITTLVVVVSTVDSLRSFDLVYVMTRGGPFHSTEVLANYMYLSAFHDYQMGYAAAIAVVLTGITLIPIAFFLWYTVRREEA</sequence>
<dbReference type="CDD" id="cd06261">
    <property type="entry name" value="TM_PBP2"/>
    <property type="match status" value="1"/>
</dbReference>
<dbReference type="InterPro" id="IPR051393">
    <property type="entry name" value="ABC_transporter_permease"/>
</dbReference>
<evidence type="ECO:0000313" key="9">
    <source>
        <dbReference type="EMBL" id="KGQ22373.1"/>
    </source>
</evidence>
<feature type="transmembrane region" description="Helical" evidence="7">
    <location>
        <begin position="72"/>
        <end position="93"/>
    </location>
</feature>
<dbReference type="EMBL" id="JPSL02000036">
    <property type="protein sequence ID" value="KGQ22373.1"/>
    <property type="molecule type" value="Genomic_DNA"/>
</dbReference>
<dbReference type="STRING" id="276.THFILI_02520"/>
<dbReference type="PROSITE" id="PS50928">
    <property type="entry name" value="ABC_TM1"/>
    <property type="match status" value="1"/>
</dbReference>
<dbReference type="GO" id="GO:0005886">
    <property type="term" value="C:plasma membrane"/>
    <property type="evidence" value="ECO:0007669"/>
    <property type="project" value="UniProtKB-SubCell"/>
</dbReference>
<accession>A0A0A2WRB8</accession>
<comment type="subcellular location">
    <subcellularLocation>
        <location evidence="1 7">Cell membrane</location>
        <topology evidence="1 7">Multi-pass membrane protein</topology>
    </subcellularLocation>
</comment>
<dbReference type="PATRIC" id="fig|276.5.peg.812"/>
<dbReference type="RefSeq" id="WP_038062883.1">
    <property type="nucleotide sequence ID" value="NZ_JPSL02000036.1"/>
</dbReference>
<comment type="similarity">
    <text evidence="7">Belongs to the binding-protein-dependent transport system permease family.</text>
</comment>
<evidence type="ECO:0000256" key="4">
    <source>
        <dbReference type="ARBA" id="ARBA00022692"/>
    </source>
</evidence>
<dbReference type="SUPFAM" id="SSF161098">
    <property type="entry name" value="MetI-like"/>
    <property type="match status" value="1"/>
</dbReference>
<gene>
    <name evidence="9" type="ORF">THFILI_02520</name>
</gene>
<feature type="transmembrane region" description="Helical" evidence="7">
    <location>
        <begin position="217"/>
        <end position="235"/>
    </location>
</feature>
<dbReference type="Pfam" id="PF00528">
    <property type="entry name" value="BPD_transp_1"/>
    <property type="match status" value="1"/>
</dbReference>
<feature type="transmembrane region" description="Helical" evidence="7">
    <location>
        <begin position="273"/>
        <end position="297"/>
    </location>
</feature>
<dbReference type="PANTHER" id="PTHR30193:SF37">
    <property type="entry name" value="INNER MEMBRANE ABC TRANSPORTER PERMEASE PROTEIN YCJO"/>
    <property type="match status" value="1"/>
</dbReference>
<keyword evidence="2 7" id="KW-0813">Transport</keyword>
<dbReference type="AlphaFoldDB" id="A0A0A2WRB8"/>
<evidence type="ECO:0000256" key="7">
    <source>
        <dbReference type="RuleBase" id="RU363032"/>
    </source>
</evidence>
<dbReference type="Proteomes" id="UP000030364">
    <property type="component" value="Unassembled WGS sequence"/>
</dbReference>
<reference evidence="9 10" key="1">
    <citation type="journal article" date="2015" name="Genome Announc.">
        <title>Draft Genome Sequence of the Thermophile Thermus filiformis ATCC 43280, Producer of Carotenoid-(Di)glucoside-Branched Fatty Acid (Di)esters and Source of Hyperthermostable Enzymes of Biotechnological Interest.</title>
        <authorList>
            <person name="Mandelli F."/>
            <person name="Oliveira Ramires B."/>
            <person name="Couger M.B."/>
            <person name="Paixao D.A."/>
            <person name="Camilo C.M."/>
            <person name="Polikarpov I."/>
            <person name="Prade R."/>
            <person name="Riano-Pachon D.M."/>
            <person name="Squina F.M."/>
        </authorList>
    </citation>
    <scope>NUCLEOTIDE SEQUENCE [LARGE SCALE GENOMIC DNA]</scope>
    <source>
        <strain evidence="9 10">ATCC 43280</strain>
    </source>
</reference>
<dbReference type="Gene3D" id="1.10.3720.10">
    <property type="entry name" value="MetI-like"/>
    <property type="match status" value="1"/>
</dbReference>
<keyword evidence="10" id="KW-1185">Reference proteome</keyword>
<dbReference type="InterPro" id="IPR035906">
    <property type="entry name" value="MetI-like_sf"/>
</dbReference>
<comment type="caution">
    <text evidence="9">The sequence shown here is derived from an EMBL/GenBank/DDBJ whole genome shotgun (WGS) entry which is preliminary data.</text>
</comment>
<evidence type="ECO:0000256" key="6">
    <source>
        <dbReference type="ARBA" id="ARBA00023136"/>
    </source>
</evidence>
<evidence type="ECO:0000313" key="10">
    <source>
        <dbReference type="Proteomes" id="UP000030364"/>
    </source>
</evidence>
<dbReference type="OrthoDB" id="9809527at2"/>
<dbReference type="PANTHER" id="PTHR30193">
    <property type="entry name" value="ABC TRANSPORTER PERMEASE PROTEIN"/>
    <property type="match status" value="1"/>
</dbReference>
<feature type="domain" description="ABC transmembrane type-1" evidence="8">
    <location>
        <begin position="68"/>
        <end position="294"/>
    </location>
</feature>
<feature type="transmembrane region" description="Helical" evidence="7">
    <location>
        <begin position="167"/>
        <end position="190"/>
    </location>
</feature>
<proteinExistence type="inferred from homology"/>
<evidence type="ECO:0000256" key="3">
    <source>
        <dbReference type="ARBA" id="ARBA00022475"/>
    </source>
</evidence>
<keyword evidence="3" id="KW-1003">Cell membrane</keyword>
<evidence type="ECO:0000256" key="5">
    <source>
        <dbReference type="ARBA" id="ARBA00022989"/>
    </source>
</evidence>
<dbReference type="GO" id="GO:0055085">
    <property type="term" value="P:transmembrane transport"/>
    <property type="evidence" value="ECO:0007669"/>
    <property type="project" value="InterPro"/>
</dbReference>
<keyword evidence="5 7" id="KW-1133">Transmembrane helix</keyword>
<dbReference type="InterPro" id="IPR000515">
    <property type="entry name" value="MetI-like"/>
</dbReference>
<feature type="transmembrane region" description="Helical" evidence="7">
    <location>
        <begin position="105"/>
        <end position="125"/>
    </location>
</feature>
<organism evidence="9 10">
    <name type="scientific">Thermus filiformis</name>
    <dbReference type="NCBI Taxonomy" id="276"/>
    <lineage>
        <taxon>Bacteria</taxon>
        <taxon>Thermotogati</taxon>
        <taxon>Deinococcota</taxon>
        <taxon>Deinococci</taxon>
        <taxon>Thermales</taxon>
        <taxon>Thermaceae</taxon>
        <taxon>Thermus</taxon>
    </lineage>
</organism>